<sequence>MWPAPKDVYLCKTVRLMSFPTPHQHHPGPDESHPFYRYVFIHETSPPTEPLPVHMKLDSWPNAPYPLNKFCEIIIATCCLLSYRSTNLQEAWNACVEGAERWVVFEDCYAARMSQLNIVGELIFTSLSAWATTEPPLKHLLDYNQCEPYVCLIISFSGTWGGIIVSSALMYGTSMTDTKWYCEMLMASHSQVCCTLILLTYPFFAMGISTVFSIFSMPLLLLLASIYLSSSIIR</sequence>
<evidence type="ECO:0000313" key="2">
    <source>
        <dbReference type="EMBL" id="KAJ7351966.1"/>
    </source>
</evidence>
<accession>A0AAD7A861</accession>
<keyword evidence="3" id="KW-1185">Reference proteome</keyword>
<keyword evidence="1" id="KW-0472">Membrane</keyword>
<evidence type="ECO:0000313" key="3">
    <source>
        <dbReference type="Proteomes" id="UP001218218"/>
    </source>
</evidence>
<proteinExistence type="predicted"/>
<gene>
    <name evidence="2" type="ORF">DFH08DRAFT_693390</name>
</gene>
<evidence type="ECO:0000256" key="1">
    <source>
        <dbReference type="SAM" id="Phobius"/>
    </source>
</evidence>
<comment type="caution">
    <text evidence="2">The sequence shown here is derived from an EMBL/GenBank/DDBJ whole genome shotgun (WGS) entry which is preliminary data.</text>
</comment>
<dbReference type="EMBL" id="JARIHO010000012">
    <property type="protein sequence ID" value="KAJ7351966.1"/>
    <property type="molecule type" value="Genomic_DNA"/>
</dbReference>
<feature type="transmembrane region" description="Helical" evidence="1">
    <location>
        <begin position="152"/>
        <end position="172"/>
    </location>
</feature>
<feature type="transmembrane region" description="Helical" evidence="1">
    <location>
        <begin position="210"/>
        <end position="228"/>
    </location>
</feature>
<keyword evidence="1" id="KW-0812">Transmembrane</keyword>
<keyword evidence="1" id="KW-1133">Transmembrane helix</keyword>
<dbReference type="Proteomes" id="UP001218218">
    <property type="component" value="Unassembled WGS sequence"/>
</dbReference>
<name>A0AAD7A861_9AGAR</name>
<dbReference type="AlphaFoldDB" id="A0AAD7A861"/>
<reference evidence="2" key="1">
    <citation type="submission" date="2023-03" db="EMBL/GenBank/DDBJ databases">
        <title>Massive genome expansion in bonnet fungi (Mycena s.s.) driven by repeated elements and novel gene families across ecological guilds.</title>
        <authorList>
            <consortium name="Lawrence Berkeley National Laboratory"/>
            <person name="Harder C.B."/>
            <person name="Miyauchi S."/>
            <person name="Viragh M."/>
            <person name="Kuo A."/>
            <person name="Thoen E."/>
            <person name="Andreopoulos B."/>
            <person name="Lu D."/>
            <person name="Skrede I."/>
            <person name="Drula E."/>
            <person name="Henrissat B."/>
            <person name="Morin E."/>
            <person name="Kohler A."/>
            <person name="Barry K."/>
            <person name="LaButti K."/>
            <person name="Morin E."/>
            <person name="Salamov A."/>
            <person name="Lipzen A."/>
            <person name="Mereny Z."/>
            <person name="Hegedus B."/>
            <person name="Baldrian P."/>
            <person name="Stursova M."/>
            <person name="Weitz H."/>
            <person name="Taylor A."/>
            <person name="Grigoriev I.V."/>
            <person name="Nagy L.G."/>
            <person name="Martin F."/>
            <person name="Kauserud H."/>
        </authorList>
    </citation>
    <scope>NUCLEOTIDE SEQUENCE</scope>
    <source>
        <strain evidence="2">CBHHK002</strain>
    </source>
</reference>
<protein>
    <submittedName>
        <fullName evidence="2">Uncharacterized protein</fullName>
    </submittedName>
</protein>
<organism evidence="2 3">
    <name type="scientific">Mycena albidolilacea</name>
    <dbReference type="NCBI Taxonomy" id="1033008"/>
    <lineage>
        <taxon>Eukaryota</taxon>
        <taxon>Fungi</taxon>
        <taxon>Dikarya</taxon>
        <taxon>Basidiomycota</taxon>
        <taxon>Agaricomycotina</taxon>
        <taxon>Agaricomycetes</taxon>
        <taxon>Agaricomycetidae</taxon>
        <taxon>Agaricales</taxon>
        <taxon>Marasmiineae</taxon>
        <taxon>Mycenaceae</taxon>
        <taxon>Mycena</taxon>
    </lineage>
</organism>